<dbReference type="Proteomes" id="UP000886819">
    <property type="component" value="Unassembled WGS sequence"/>
</dbReference>
<gene>
    <name evidence="1" type="ORF">IAA66_00600</name>
</gene>
<organism evidence="1 2">
    <name type="scientific">Candidatus Avichristensenella intestinipullorum</name>
    <dbReference type="NCBI Taxonomy" id="2840693"/>
    <lineage>
        <taxon>Bacteria</taxon>
        <taxon>Bacillati</taxon>
        <taxon>Bacillota</taxon>
        <taxon>Clostridia</taxon>
        <taxon>Candidatus Avichristensenella</taxon>
    </lineage>
</organism>
<sequence length="97" mass="10676">MWNRGGLWLGRIRLKEGGRCLCMPVPVYVLGDLLESAEDICALILPCLGLPNWAARLREMLCALCSADTGFRVECNGMKLEIQCLYQGGRGNDGRCA</sequence>
<proteinExistence type="predicted"/>
<evidence type="ECO:0000313" key="2">
    <source>
        <dbReference type="Proteomes" id="UP000886819"/>
    </source>
</evidence>
<reference evidence="1" key="1">
    <citation type="submission" date="2020-10" db="EMBL/GenBank/DDBJ databases">
        <authorList>
            <person name="Gilroy R."/>
        </authorList>
    </citation>
    <scope>NUCLEOTIDE SEQUENCE</scope>
    <source>
        <strain evidence="1">ChiHile30-977</strain>
    </source>
</reference>
<accession>A0A9D0YWG2</accession>
<protein>
    <submittedName>
        <fullName evidence="1">Uncharacterized protein</fullName>
    </submittedName>
</protein>
<dbReference type="AlphaFoldDB" id="A0A9D0YWG2"/>
<comment type="caution">
    <text evidence="1">The sequence shown here is derived from an EMBL/GenBank/DDBJ whole genome shotgun (WGS) entry which is preliminary data.</text>
</comment>
<reference evidence="1" key="2">
    <citation type="journal article" date="2021" name="PeerJ">
        <title>Extensive microbial diversity within the chicken gut microbiome revealed by metagenomics and culture.</title>
        <authorList>
            <person name="Gilroy R."/>
            <person name="Ravi A."/>
            <person name="Getino M."/>
            <person name="Pursley I."/>
            <person name="Horton D.L."/>
            <person name="Alikhan N.F."/>
            <person name="Baker D."/>
            <person name="Gharbi K."/>
            <person name="Hall N."/>
            <person name="Watson M."/>
            <person name="Adriaenssens E.M."/>
            <person name="Foster-Nyarko E."/>
            <person name="Jarju S."/>
            <person name="Secka A."/>
            <person name="Antonio M."/>
            <person name="Oren A."/>
            <person name="Chaudhuri R.R."/>
            <person name="La Ragione R."/>
            <person name="Hildebrand F."/>
            <person name="Pallen M.J."/>
        </authorList>
    </citation>
    <scope>NUCLEOTIDE SEQUENCE</scope>
    <source>
        <strain evidence="1">ChiHile30-977</strain>
    </source>
</reference>
<dbReference type="EMBL" id="DVFI01000009">
    <property type="protein sequence ID" value="HIQ62068.1"/>
    <property type="molecule type" value="Genomic_DNA"/>
</dbReference>
<name>A0A9D0YWG2_9FIRM</name>
<evidence type="ECO:0000313" key="1">
    <source>
        <dbReference type="EMBL" id="HIQ62068.1"/>
    </source>
</evidence>